<accession>A0A9N8MIY1</accession>
<sequence>MKRIIFGVLSFLSVITYAQNQRFSYEYKFVKDSTAKDKSVSELMYLDVSRKGSKFYSRDRAVADSIFLDMYTKGNHNVDLTGMKFGEVPYTVEKSYPDYEILFFNKIDMDEFKVSDNRKLTWKILPDKEKIGEFNAQKATANFAGRQWIAWFSTEIPFQDGPYKFSGLPGLIVKIQDQTNSHHFMLKEVKKLKAEEIWISENQKTRYQPLIALSQDKYKKQFVDYRNNPTKGVRQLIARGGSMKYKDQNGKELDTNEHLRNQEKRAKENNARNNNLLELDLLQ</sequence>
<feature type="compositionally biased region" description="Low complexity" evidence="1">
    <location>
        <begin position="271"/>
        <end position="283"/>
    </location>
</feature>
<proteinExistence type="predicted"/>
<dbReference type="NCBIfam" id="TIGR01200">
    <property type="entry name" value="GLPGLI"/>
    <property type="match status" value="1"/>
</dbReference>
<dbReference type="Pfam" id="PF09697">
    <property type="entry name" value="Porph_ging"/>
    <property type="match status" value="1"/>
</dbReference>
<reference evidence="2" key="1">
    <citation type="submission" date="2020-12" db="EMBL/GenBank/DDBJ databases">
        <authorList>
            <person name="Rodrigo-Torres L."/>
            <person name="Arahal R. D."/>
            <person name="Lucena T."/>
        </authorList>
    </citation>
    <scope>NUCLEOTIDE SEQUENCE</scope>
    <source>
        <strain evidence="2">CECT 9390</strain>
    </source>
</reference>
<evidence type="ECO:0000256" key="1">
    <source>
        <dbReference type="SAM" id="MobiDB-lite"/>
    </source>
</evidence>
<dbReference type="AlphaFoldDB" id="A0A9N8MIY1"/>
<dbReference type="Proteomes" id="UP000662618">
    <property type="component" value="Unassembled WGS sequence"/>
</dbReference>
<comment type="caution">
    <text evidence="2">The sequence shown here is derived from an EMBL/GenBank/DDBJ whole genome shotgun (WGS) entry which is preliminary data.</text>
</comment>
<gene>
    <name evidence="2" type="ORF">CHRY9390_03007</name>
</gene>
<evidence type="ECO:0000313" key="3">
    <source>
        <dbReference type="Proteomes" id="UP000662618"/>
    </source>
</evidence>
<name>A0A9N8MIY1_9FLAO</name>
<organism evidence="2 3">
    <name type="scientific">Chryseobacterium aquaeductus</name>
    <dbReference type="NCBI Taxonomy" id="2675056"/>
    <lineage>
        <taxon>Bacteria</taxon>
        <taxon>Pseudomonadati</taxon>
        <taxon>Bacteroidota</taxon>
        <taxon>Flavobacteriia</taxon>
        <taxon>Flavobacteriales</taxon>
        <taxon>Weeksellaceae</taxon>
        <taxon>Chryseobacterium group</taxon>
        <taxon>Chryseobacterium</taxon>
    </lineage>
</organism>
<dbReference type="RefSeq" id="WP_162089210.1">
    <property type="nucleotide sequence ID" value="NZ_CAJIMS010000001.1"/>
</dbReference>
<evidence type="ECO:0008006" key="4">
    <source>
        <dbReference type="Google" id="ProtNLM"/>
    </source>
</evidence>
<evidence type="ECO:0000313" key="2">
    <source>
        <dbReference type="EMBL" id="CAD7815634.1"/>
    </source>
</evidence>
<dbReference type="EMBL" id="CAJIMS010000001">
    <property type="protein sequence ID" value="CAD7815634.1"/>
    <property type="molecule type" value="Genomic_DNA"/>
</dbReference>
<protein>
    <recommendedName>
        <fullName evidence="4">GLPGLI family protein</fullName>
    </recommendedName>
</protein>
<feature type="region of interest" description="Disordered" evidence="1">
    <location>
        <begin position="264"/>
        <end position="283"/>
    </location>
</feature>
<dbReference type="InterPro" id="IPR005901">
    <property type="entry name" value="GLPGLI"/>
</dbReference>
<keyword evidence="3" id="KW-1185">Reference proteome</keyword>